<dbReference type="GeneID" id="79187860"/>
<reference evidence="2 3" key="1">
    <citation type="journal article" date="2021" name="Astrobiology">
        <title>Bacterial Cellulose Retains Robustness but Its Synthesis Declines After Exposure to a Mars-Like Environment Simulated Outside the International Space Station.</title>
        <authorList>
            <person name="Orlovska I."/>
            <person name="Podolich O."/>
            <person name="Kukharenko O."/>
            <person name="Zaets I."/>
            <person name="Reva O."/>
            <person name="Khirunenko L."/>
            <person name="Zmejkoski D."/>
            <person name="Rogalsky S."/>
            <person name="Barh D."/>
            <person name="Tiwari S."/>
            <person name="Kumavath R."/>
            <person name="Goes-Neto A."/>
            <person name="Azevedo V."/>
            <person name="Brenig B."/>
            <person name="Ghosh P."/>
            <person name="de Vera J.P."/>
            <person name="Kozyrovska N."/>
        </authorList>
    </citation>
    <scope>NUCLEOTIDE SEQUENCE [LARGE SCALE GENOMIC DNA]</scope>
    <source>
        <strain evidence="2 3">IMBG 311</strain>
    </source>
</reference>
<evidence type="ECO:0000256" key="1">
    <source>
        <dbReference type="SAM" id="Phobius"/>
    </source>
</evidence>
<keyword evidence="3" id="KW-1185">Reference proteome</keyword>
<accession>A0ABS5SMV3</accession>
<evidence type="ECO:0000313" key="2">
    <source>
        <dbReference type="EMBL" id="MBT0675503.1"/>
    </source>
</evidence>
<dbReference type="EMBL" id="JABLUU010000008">
    <property type="protein sequence ID" value="MBT0675503.1"/>
    <property type="molecule type" value="Genomic_DNA"/>
</dbReference>
<organism evidence="2 3">
    <name type="scientific">Komagataeibacter oboediens</name>
    <dbReference type="NCBI Taxonomy" id="65958"/>
    <lineage>
        <taxon>Bacteria</taxon>
        <taxon>Pseudomonadati</taxon>
        <taxon>Pseudomonadota</taxon>
        <taxon>Alphaproteobacteria</taxon>
        <taxon>Acetobacterales</taxon>
        <taxon>Acetobacteraceae</taxon>
        <taxon>Komagataeibacter</taxon>
    </lineage>
</organism>
<sequence>MNKKVATVIFAVAVCAVEGMMMFTPPYSPLSDLIAAGVFAACGFAVGWTLK</sequence>
<comment type="caution">
    <text evidence="2">The sequence shown here is derived from an EMBL/GenBank/DDBJ whole genome shotgun (WGS) entry which is preliminary data.</text>
</comment>
<protein>
    <submittedName>
        <fullName evidence="2">Uncharacterized protein</fullName>
    </submittedName>
</protein>
<dbReference type="Proteomes" id="UP001519538">
    <property type="component" value="Unassembled WGS sequence"/>
</dbReference>
<keyword evidence="1" id="KW-1133">Transmembrane helix</keyword>
<name>A0ABS5SMV3_9PROT</name>
<keyword evidence="1" id="KW-0472">Membrane</keyword>
<dbReference type="RefSeq" id="WP_187294152.1">
    <property type="nucleotide sequence ID" value="NZ_JABLUU010000008.1"/>
</dbReference>
<gene>
    <name evidence="2" type="ORF">HNO79_08945</name>
</gene>
<proteinExistence type="predicted"/>
<feature type="transmembrane region" description="Helical" evidence="1">
    <location>
        <begin position="32"/>
        <end position="50"/>
    </location>
</feature>
<keyword evidence="1" id="KW-0812">Transmembrane</keyword>
<evidence type="ECO:0000313" key="3">
    <source>
        <dbReference type="Proteomes" id="UP001519538"/>
    </source>
</evidence>